<gene>
    <name evidence="2" type="ORF">AB8B22_07435</name>
</gene>
<evidence type="ECO:0000256" key="1">
    <source>
        <dbReference type="SAM" id="SignalP"/>
    </source>
</evidence>
<dbReference type="AlphaFoldDB" id="A0AB39VG56"/>
<evidence type="ECO:0000313" key="2">
    <source>
        <dbReference type="EMBL" id="XDU66249.1"/>
    </source>
</evidence>
<dbReference type="KEGG" id="lrug:AB8B22_07435"/>
<keyword evidence="1" id="KW-0732">Signal</keyword>
<name>A0AB39VG56_9FUSO</name>
<dbReference type="EMBL" id="CP165644">
    <property type="protein sequence ID" value="XDU66249.1"/>
    <property type="molecule type" value="Genomic_DNA"/>
</dbReference>
<protein>
    <submittedName>
        <fullName evidence="2">MarR family transcriptional regulator</fullName>
    </submittedName>
</protein>
<accession>A0AB39VG56</accession>
<reference evidence="2" key="1">
    <citation type="submission" date="2024-07" db="EMBL/GenBank/DDBJ databases">
        <authorList>
            <person name="Li X.-J."/>
            <person name="Wang X."/>
        </authorList>
    </citation>
    <scope>NUCLEOTIDE SEQUENCE</scope>
    <source>
        <strain evidence="2">HSP-334</strain>
    </source>
</reference>
<sequence length="138" mass="15967">MKKGILALLILFSFAAFAEKNHEKTAKLEKNSYCKVPKSHGDYKKINEKDSRVDIDFENCIFDGENYENVKIGILIQDKDKVENYLKKYKFMHLKAGKDLVNNNGNYFYNGTWAFTNDKSYPKDLIENKTPTVAPTNK</sequence>
<proteinExistence type="predicted"/>
<organism evidence="2">
    <name type="scientific">Leptotrichia rugosa</name>
    <dbReference type="NCBI Taxonomy" id="3239302"/>
    <lineage>
        <taxon>Bacteria</taxon>
        <taxon>Fusobacteriati</taxon>
        <taxon>Fusobacteriota</taxon>
        <taxon>Fusobacteriia</taxon>
        <taxon>Fusobacteriales</taxon>
        <taxon>Leptotrichiaceae</taxon>
        <taxon>Leptotrichia</taxon>
    </lineage>
</organism>
<dbReference type="RefSeq" id="WP_094080020.1">
    <property type="nucleotide sequence ID" value="NZ_CP165644.1"/>
</dbReference>
<feature type="signal peptide" evidence="1">
    <location>
        <begin position="1"/>
        <end position="18"/>
    </location>
</feature>
<feature type="chain" id="PRO_5044228942" evidence="1">
    <location>
        <begin position="19"/>
        <end position="138"/>
    </location>
</feature>